<dbReference type="InterPro" id="IPR024087">
    <property type="entry name" value="Creatininase-like_sf"/>
</dbReference>
<dbReference type="InterPro" id="IPR003785">
    <property type="entry name" value="Creatininase/forma_Hydrolase"/>
</dbReference>
<dbReference type="PANTHER" id="PTHR35005">
    <property type="entry name" value="3-DEHYDRO-SCYLLO-INOSOSE HYDROLASE"/>
    <property type="match status" value="1"/>
</dbReference>
<keyword evidence="4" id="KW-0862">Zinc</keyword>
<dbReference type="Pfam" id="PF02633">
    <property type="entry name" value="Creatininase"/>
    <property type="match status" value="1"/>
</dbReference>
<dbReference type="Proteomes" id="UP000766629">
    <property type="component" value="Unassembled WGS sequence"/>
</dbReference>
<keyword evidence="2" id="KW-0479">Metal-binding</keyword>
<evidence type="ECO:0000313" key="6">
    <source>
        <dbReference type="EMBL" id="MBY6141286.1"/>
    </source>
</evidence>
<proteinExistence type="inferred from homology"/>
<keyword evidence="7" id="KW-1185">Reference proteome</keyword>
<accession>A0ABS7NJA7</accession>
<comment type="similarity">
    <text evidence="5">Belongs to the creatininase superfamily.</text>
</comment>
<evidence type="ECO:0000313" key="7">
    <source>
        <dbReference type="Proteomes" id="UP000766629"/>
    </source>
</evidence>
<reference evidence="6 7" key="1">
    <citation type="submission" date="2021-06" db="EMBL/GenBank/DDBJ databases">
        <title>50 bacteria genomes isolated from Dapeng, Shenzhen, China.</title>
        <authorList>
            <person name="Zheng W."/>
            <person name="Yu S."/>
            <person name="Huang Y."/>
        </authorList>
    </citation>
    <scope>NUCLEOTIDE SEQUENCE [LARGE SCALE GENOMIC DNA]</scope>
    <source>
        <strain evidence="6 7">DP1N14-2</strain>
    </source>
</reference>
<dbReference type="SUPFAM" id="SSF102215">
    <property type="entry name" value="Creatininase"/>
    <property type="match status" value="1"/>
</dbReference>
<evidence type="ECO:0000256" key="5">
    <source>
        <dbReference type="ARBA" id="ARBA00024029"/>
    </source>
</evidence>
<dbReference type="EMBL" id="JAHVJA010000009">
    <property type="protein sequence ID" value="MBY6141286.1"/>
    <property type="molecule type" value="Genomic_DNA"/>
</dbReference>
<protein>
    <submittedName>
        <fullName evidence="6">Creatininase family protein</fullName>
    </submittedName>
</protein>
<evidence type="ECO:0000256" key="3">
    <source>
        <dbReference type="ARBA" id="ARBA00022801"/>
    </source>
</evidence>
<name>A0ABS7NJA7_9RHOB</name>
<evidence type="ECO:0000256" key="2">
    <source>
        <dbReference type="ARBA" id="ARBA00022723"/>
    </source>
</evidence>
<keyword evidence="3" id="KW-0378">Hydrolase</keyword>
<comment type="caution">
    <text evidence="6">The sequence shown here is derived from an EMBL/GenBank/DDBJ whole genome shotgun (WGS) entry which is preliminary data.</text>
</comment>
<gene>
    <name evidence="6" type="ORF">KUV26_17755</name>
</gene>
<organism evidence="6 7">
    <name type="scientific">Leisingera daeponensis</name>
    <dbReference type="NCBI Taxonomy" id="405746"/>
    <lineage>
        <taxon>Bacteria</taxon>
        <taxon>Pseudomonadati</taxon>
        <taxon>Pseudomonadota</taxon>
        <taxon>Alphaproteobacteria</taxon>
        <taxon>Rhodobacterales</taxon>
        <taxon>Roseobacteraceae</taxon>
        <taxon>Leisingera</taxon>
    </lineage>
</organism>
<sequence>MSVQGQWAELKAPDFHALPEDCVAVLPLGATEQHGPHLPLSVDTDLTQAAVRLMLAELSPEQSVLVLPALTITKSNEHDRFAGSLSLSPETLLAVLRDIGASVARAGVARLVLFNGHGGNTALLQVAARELRISQDLIVAVCSWSGFAESEGLFEPGAYAVDLHAGDSETSAMLAARPDLVDMGKAKNFRTAMEDWAGNFRFIGLTGQPAAPGWIAGDLNPEGVCGDASAATAAKGEAMLASAGRNFALFLAEFARFDHRNGS</sequence>
<evidence type="ECO:0000256" key="4">
    <source>
        <dbReference type="ARBA" id="ARBA00022833"/>
    </source>
</evidence>
<dbReference type="PANTHER" id="PTHR35005:SF1">
    <property type="entry name" value="2-AMINO-5-FORMYLAMINO-6-RIBOSYLAMINOPYRIMIDIN-4(3H)-ONE 5'-MONOPHOSPHATE DEFORMYLASE"/>
    <property type="match status" value="1"/>
</dbReference>
<evidence type="ECO:0000256" key="1">
    <source>
        <dbReference type="ARBA" id="ARBA00001947"/>
    </source>
</evidence>
<dbReference type="RefSeq" id="WP_222509361.1">
    <property type="nucleotide sequence ID" value="NZ_JAHVJA010000009.1"/>
</dbReference>
<dbReference type="Gene3D" id="3.40.50.10310">
    <property type="entry name" value="Creatininase"/>
    <property type="match status" value="1"/>
</dbReference>
<comment type="cofactor">
    <cofactor evidence="1">
        <name>Zn(2+)</name>
        <dbReference type="ChEBI" id="CHEBI:29105"/>
    </cofactor>
</comment>